<feature type="transmembrane region" description="Helical" evidence="8">
    <location>
        <begin position="113"/>
        <end position="130"/>
    </location>
</feature>
<dbReference type="SUPFAM" id="SSF161098">
    <property type="entry name" value="MetI-like"/>
    <property type="match status" value="1"/>
</dbReference>
<evidence type="ECO:0000313" key="10">
    <source>
        <dbReference type="EMBL" id="MCD1653684.1"/>
    </source>
</evidence>
<dbReference type="InterPro" id="IPR000515">
    <property type="entry name" value="MetI-like"/>
</dbReference>
<feature type="domain" description="ABC transmembrane type-1" evidence="9">
    <location>
        <begin position="78"/>
        <end position="269"/>
    </location>
</feature>
<comment type="similarity">
    <text evidence="8">Belongs to the binding-protein-dependent transport system permease family.</text>
</comment>
<name>A0AAE3JK69_9SPIR</name>
<dbReference type="EMBL" id="JAINWA010000001">
    <property type="protein sequence ID" value="MCD1653684.1"/>
    <property type="molecule type" value="Genomic_DNA"/>
</dbReference>
<evidence type="ECO:0000259" key="9">
    <source>
        <dbReference type="PROSITE" id="PS50928"/>
    </source>
</evidence>
<dbReference type="RefSeq" id="WP_230752983.1">
    <property type="nucleotide sequence ID" value="NZ_JAINWA010000001.1"/>
</dbReference>
<dbReference type="PROSITE" id="PS50928">
    <property type="entry name" value="ABC_TM1"/>
    <property type="match status" value="1"/>
</dbReference>
<dbReference type="AlphaFoldDB" id="A0AAE3JK69"/>
<keyword evidence="6 8" id="KW-1133">Transmembrane helix</keyword>
<gene>
    <name evidence="10" type="ORF">K7J14_03100</name>
</gene>
<organism evidence="10 11">
    <name type="scientific">Teretinema zuelzerae</name>
    <dbReference type="NCBI Taxonomy" id="156"/>
    <lineage>
        <taxon>Bacteria</taxon>
        <taxon>Pseudomonadati</taxon>
        <taxon>Spirochaetota</taxon>
        <taxon>Spirochaetia</taxon>
        <taxon>Spirochaetales</taxon>
        <taxon>Treponemataceae</taxon>
        <taxon>Teretinema</taxon>
    </lineage>
</organism>
<evidence type="ECO:0000256" key="8">
    <source>
        <dbReference type="RuleBase" id="RU363032"/>
    </source>
</evidence>
<dbReference type="Proteomes" id="UP001198163">
    <property type="component" value="Unassembled WGS sequence"/>
</dbReference>
<dbReference type="CDD" id="cd06261">
    <property type="entry name" value="TM_PBP2"/>
    <property type="match status" value="1"/>
</dbReference>
<evidence type="ECO:0000256" key="5">
    <source>
        <dbReference type="ARBA" id="ARBA00022692"/>
    </source>
</evidence>
<evidence type="ECO:0000256" key="7">
    <source>
        <dbReference type="ARBA" id="ARBA00023136"/>
    </source>
</evidence>
<feature type="transmembrane region" description="Helical" evidence="8">
    <location>
        <begin position="150"/>
        <end position="169"/>
    </location>
</feature>
<evidence type="ECO:0000313" key="11">
    <source>
        <dbReference type="Proteomes" id="UP001198163"/>
    </source>
</evidence>
<feature type="transmembrane region" description="Helical" evidence="8">
    <location>
        <begin position="82"/>
        <end position="104"/>
    </location>
</feature>
<feature type="transmembrane region" description="Helical" evidence="8">
    <location>
        <begin position="190"/>
        <end position="212"/>
    </location>
</feature>
<evidence type="ECO:0000256" key="2">
    <source>
        <dbReference type="ARBA" id="ARBA00020515"/>
    </source>
</evidence>
<proteinExistence type="inferred from homology"/>
<keyword evidence="5 8" id="KW-0812">Transmembrane</keyword>
<dbReference type="Pfam" id="PF00528">
    <property type="entry name" value="BPD_transp_1"/>
    <property type="match status" value="1"/>
</dbReference>
<dbReference type="Gene3D" id="1.10.3720.10">
    <property type="entry name" value="MetI-like"/>
    <property type="match status" value="1"/>
</dbReference>
<comment type="subcellular location">
    <subcellularLocation>
        <location evidence="1 8">Cell membrane</location>
        <topology evidence="1 8">Multi-pass membrane protein</topology>
    </subcellularLocation>
</comment>
<sequence>MRTKTAITPSLKMQNRHIASHIVLSLWGLLVLFPIWTMVINSFKFKLDIYLDPFGLPKKWNFGSYGSVFQDGNFLVYFKNSLAVTVGSILLVLLFGSLCSYAIVNWKNRQTRFVYLFFIAGMMMPIKIGSIKLLEMIKALGLLNSIMGLYPIYIAMGLPIAIFVLTQFISDIPKELTEASVMDGASRFRIYAQIIMPIIKPALATVGIYNLVPFWNDLWFPLIFISDEKSKTLLLGVTRLFGQYQTDWSKILAVLTLSAIPVILLYLTMSRQFIRGLTAGAVKG</sequence>
<keyword evidence="4" id="KW-1003">Cell membrane</keyword>
<accession>A0AAE3JK69</accession>
<keyword evidence="3 8" id="KW-0813">Transport</keyword>
<keyword evidence="7 8" id="KW-0472">Membrane</keyword>
<evidence type="ECO:0000256" key="3">
    <source>
        <dbReference type="ARBA" id="ARBA00022448"/>
    </source>
</evidence>
<feature type="transmembrane region" description="Helical" evidence="8">
    <location>
        <begin position="248"/>
        <end position="267"/>
    </location>
</feature>
<protein>
    <recommendedName>
        <fullName evidence="2">sn-glycerol-3-phosphate transport system permease protein UgpE</fullName>
    </recommendedName>
</protein>
<dbReference type="PANTHER" id="PTHR43744">
    <property type="entry name" value="ABC TRANSPORTER PERMEASE PROTEIN MG189-RELATED-RELATED"/>
    <property type="match status" value="1"/>
</dbReference>
<feature type="transmembrane region" description="Helical" evidence="8">
    <location>
        <begin position="21"/>
        <end position="43"/>
    </location>
</feature>
<evidence type="ECO:0000256" key="1">
    <source>
        <dbReference type="ARBA" id="ARBA00004651"/>
    </source>
</evidence>
<dbReference type="GO" id="GO:0005886">
    <property type="term" value="C:plasma membrane"/>
    <property type="evidence" value="ECO:0007669"/>
    <property type="project" value="UniProtKB-SubCell"/>
</dbReference>
<dbReference type="GO" id="GO:0055085">
    <property type="term" value="P:transmembrane transport"/>
    <property type="evidence" value="ECO:0007669"/>
    <property type="project" value="InterPro"/>
</dbReference>
<evidence type="ECO:0000256" key="6">
    <source>
        <dbReference type="ARBA" id="ARBA00022989"/>
    </source>
</evidence>
<dbReference type="PANTHER" id="PTHR43744:SF8">
    <property type="entry name" value="SN-GLYCEROL-3-PHOSPHATE TRANSPORT SYSTEM PERMEASE PROTEIN UGPE"/>
    <property type="match status" value="1"/>
</dbReference>
<evidence type="ECO:0000256" key="4">
    <source>
        <dbReference type="ARBA" id="ARBA00022475"/>
    </source>
</evidence>
<keyword evidence="11" id="KW-1185">Reference proteome</keyword>
<dbReference type="InterPro" id="IPR035906">
    <property type="entry name" value="MetI-like_sf"/>
</dbReference>
<reference evidence="10" key="1">
    <citation type="submission" date="2021-08" db="EMBL/GenBank/DDBJ databases">
        <title>Comparative analyses of Brucepasteria parasyntrophica and Teretinema zuelzerae.</title>
        <authorList>
            <person name="Song Y."/>
            <person name="Brune A."/>
        </authorList>
    </citation>
    <scope>NUCLEOTIDE SEQUENCE</scope>
    <source>
        <strain evidence="10">DSM 1903</strain>
    </source>
</reference>
<comment type="caution">
    <text evidence="10">The sequence shown here is derived from an EMBL/GenBank/DDBJ whole genome shotgun (WGS) entry which is preliminary data.</text>
</comment>